<dbReference type="Proteomes" id="UP000257109">
    <property type="component" value="Unassembled WGS sequence"/>
</dbReference>
<evidence type="ECO:0000313" key="2">
    <source>
        <dbReference type="Proteomes" id="UP000257109"/>
    </source>
</evidence>
<comment type="caution">
    <text evidence="1">The sequence shown here is derived from an EMBL/GenBank/DDBJ whole genome shotgun (WGS) entry which is preliminary data.</text>
</comment>
<dbReference type="AlphaFoldDB" id="A0A371ERB2"/>
<organism evidence="1 2">
    <name type="scientific">Mucuna pruriens</name>
    <name type="common">Velvet bean</name>
    <name type="synonym">Dolichos pruriens</name>
    <dbReference type="NCBI Taxonomy" id="157652"/>
    <lineage>
        <taxon>Eukaryota</taxon>
        <taxon>Viridiplantae</taxon>
        <taxon>Streptophyta</taxon>
        <taxon>Embryophyta</taxon>
        <taxon>Tracheophyta</taxon>
        <taxon>Spermatophyta</taxon>
        <taxon>Magnoliopsida</taxon>
        <taxon>eudicotyledons</taxon>
        <taxon>Gunneridae</taxon>
        <taxon>Pentapetalae</taxon>
        <taxon>rosids</taxon>
        <taxon>fabids</taxon>
        <taxon>Fabales</taxon>
        <taxon>Fabaceae</taxon>
        <taxon>Papilionoideae</taxon>
        <taxon>50 kb inversion clade</taxon>
        <taxon>NPAAA clade</taxon>
        <taxon>indigoferoid/millettioid clade</taxon>
        <taxon>Phaseoleae</taxon>
        <taxon>Mucuna</taxon>
    </lineage>
</organism>
<keyword evidence="2" id="KW-1185">Reference proteome</keyword>
<sequence length="323" mass="37051">MTIKTKRKGEANIFGHMSKDPKKRRIEQRGALRTHVQRTEAVQRSNAISAYSFLFGRMSKGKLRVPGKTTPLNATTQDFIKKNPHQLILGLMEAYKMGNSSSFQGFEFWLWEGNSKKKMRSEREGANEWLLFPLYHYVTLNEGADDWLPFPHLLLTLSFSFSFEEHGQSTVHCLVLYFRTRGPIGIYAFLPNLWTQEPKMQAPKVGFLPSTLHRVQPRSNLPRTRVVASNQFWFLVMNAIPNQPKFLRRPPNIRPLPTEGLHNRDLELAGITHVQSAATQTLNLHPLDRLDAILKYRGSPINGRDSVYTKNGEVEVVVEKQSQ</sequence>
<protein>
    <submittedName>
        <fullName evidence="1">Uncharacterized protein</fullName>
    </submittedName>
</protein>
<reference evidence="1" key="1">
    <citation type="submission" date="2018-05" db="EMBL/GenBank/DDBJ databases">
        <title>Draft genome of Mucuna pruriens seed.</title>
        <authorList>
            <person name="Nnadi N.E."/>
            <person name="Vos R."/>
            <person name="Hasami M.H."/>
            <person name="Devisetty U.K."/>
            <person name="Aguiy J.C."/>
        </authorList>
    </citation>
    <scope>NUCLEOTIDE SEQUENCE [LARGE SCALE GENOMIC DNA]</scope>
    <source>
        <strain evidence="1">JCA_2017</strain>
    </source>
</reference>
<accession>A0A371ERB2</accession>
<proteinExistence type="predicted"/>
<evidence type="ECO:0000313" key="1">
    <source>
        <dbReference type="EMBL" id="RDX68577.1"/>
    </source>
</evidence>
<feature type="non-terminal residue" evidence="1">
    <location>
        <position position="1"/>
    </location>
</feature>
<dbReference type="EMBL" id="QJKJ01012468">
    <property type="protein sequence ID" value="RDX68577.1"/>
    <property type="molecule type" value="Genomic_DNA"/>
</dbReference>
<name>A0A371ERB2_MUCPR</name>
<gene>
    <name evidence="1" type="ORF">CR513_52417</name>
</gene>